<reference evidence="3 4" key="1">
    <citation type="submission" date="2022-01" db="EMBL/GenBank/DDBJ databases">
        <title>Identification and Characterization of Corynebacterium sp.</title>
        <authorList>
            <person name="Luo Q."/>
            <person name="Qu P."/>
            <person name="Chen Q."/>
        </authorList>
    </citation>
    <scope>NUCLEOTIDE SEQUENCE [LARGE SCALE GENOMIC DNA]</scope>
    <source>
        <strain evidence="3 4">MC-12</strain>
    </source>
</reference>
<evidence type="ECO:0000259" key="2">
    <source>
        <dbReference type="Pfam" id="PF12146"/>
    </source>
</evidence>
<keyword evidence="4" id="KW-1185">Reference proteome</keyword>
<feature type="chain" id="PRO_5047214007" evidence="1">
    <location>
        <begin position="30"/>
        <end position="396"/>
    </location>
</feature>
<dbReference type="Proteomes" id="UP001200604">
    <property type="component" value="Unassembled WGS sequence"/>
</dbReference>
<dbReference type="EMBL" id="JAKJKU010000004">
    <property type="protein sequence ID" value="MCF6774509.1"/>
    <property type="molecule type" value="Genomic_DNA"/>
</dbReference>
<dbReference type="SUPFAM" id="SSF53474">
    <property type="entry name" value="alpha/beta-Hydrolases"/>
    <property type="match status" value="1"/>
</dbReference>
<protein>
    <submittedName>
        <fullName evidence="3">Lysophospholipase</fullName>
    </submittedName>
</protein>
<proteinExistence type="predicted"/>
<feature type="signal peptide" evidence="1">
    <location>
        <begin position="1"/>
        <end position="29"/>
    </location>
</feature>
<keyword evidence="1" id="KW-0732">Signal</keyword>
<evidence type="ECO:0000313" key="4">
    <source>
        <dbReference type="Proteomes" id="UP001200604"/>
    </source>
</evidence>
<dbReference type="InterPro" id="IPR029058">
    <property type="entry name" value="AB_hydrolase_fold"/>
</dbReference>
<name>A0ABS9HL34_9CORY</name>
<feature type="domain" description="Serine aminopeptidase S33" evidence="2">
    <location>
        <begin position="289"/>
        <end position="379"/>
    </location>
</feature>
<comment type="caution">
    <text evidence="3">The sequence shown here is derived from an EMBL/GenBank/DDBJ whole genome shotgun (WGS) entry which is preliminary data.</text>
</comment>
<dbReference type="Pfam" id="PF12146">
    <property type="entry name" value="Hydrolase_4"/>
    <property type="match status" value="2"/>
</dbReference>
<gene>
    <name evidence="3" type="ORF">L3H44_08850</name>
</gene>
<evidence type="ECO:0000313" key="3">
    <source>
        <dbReference type="EMBL" id="MCF6774509.1"/>
    </source>
</evidence>
<sequence length="396" mass="43396">MSSFKKASVAAVLSLAVIFGSGAVAVAEANPDGVVRTYNTYPGRITGMVAPNAQVSDGTFTSTDGKGTQIYWKKNIVPNAKASVALIHGLAENQERYDYITYRLNLAGYNVYRLDHRGHGRSAEPYNNVPKALIDNFNFVIDDMKQLVDMIHNEQQGKVFMMGHSMGALATQMYSITYPETIDATITNGGGVPVNNYGENTLMPEYKHADGQSYPFFIGPYLPNDGKRPFEPLDAALGYDVQGVLDHFGVKLPADAGKPVESPEILQKTELPPEFLAKAGVGNPFKLGVVSDPDARDQLSYDPLNSQIANASTLYQGAAAFLYCGAHAKNYTKPTLIMHGDTDGLVPYPMDINWYNAVGSTDKHMVLWKDSMHETMNEPSRDEVIDRAVEFLDNHL</sequence>
<accession>A0ABS9HL34</accession>
<dbReference type="RefSeq" id="WP_052722433.1">
    <property type="nucleotide sequence ID" value="NZ_JAFFSY010000003.1"/>
</dbReference>
<dbReference type="InterPro" id="IPR051044">
    <property type="entry name" value="MAG_DAG_Lipase"/>
</dbReference>
<evidence type="ECO:0000256" key="1">
    <source>
        <dbReference type="SAM" id="SignalP"/>
    </source>
</evidence>
<dbReference type="InterPro" id="IPR022742">
    <property type="entry name" value="Hydrolase_4"/>
</dbReference>
<dbReference type="Gene3D" id="3.40.50.1820">
    <property type="entry name" value="alpha/beta hydrolase"/>
    <property type="match status" value="1"/>
</dbReference>
<organism evidence="3 4">
    <name type="scientific">Corynebacterium parakroppenstedtii</name>
    <dbReference type="NCBI Taxonomy" id="2828363"/>
    <lineage>
        <taxon>Bacteria</taxon>
        <taxon>Bacillati</taxon>
        <taxon>Actinomycetota</taxon>
        <taxon>Actinomycetes</taxon>
        <taxon>Mycobacteriales</taxon>
        <taxon>Corynebacteriaceae</taxon>
        <taxon>Corynebacterium</taxon>
    </lineage>
</organism>
<feature type="domain" description="Serine aminopeptidase S33" evidence="2">
    <location>
        <begin position="79"/>
        <end position="197"/>
    </location>
</feature>
<dbReference type="PANTHER" id="PTHR11614">
    <property type="entry name" value="PHOSPHOLIPASE-RELATED"/>
    <property type="match status" value="1"/>
</dbReference>
<dbReference type="GeneID" id="92727707"/>